<proteinExistence type="predicted"/>
<dbReference type="STRING" id="1003.SAMN04488541_100719"/>
<dbReference type="SUPFAM" id="SSF82171">
    <property type="entry name" value="DPP6 N-terminal domain-like"/>
    <property type="match status" value="1"/>
</dbReference>
<accession>A0A1I2DI10</accession>
<evidence type="ECO:0000256" key="2">
    <source>
        <dbReference type="SAM" id="SignalP"/>
    </source>
</evidence>
<gene>
    <name evidence="3" type="ORF">SAMN04488541_100719</name>
</gene>
<keyword evidence="1" id="KW-1133">Transmembrane helix</keyword>
<feature type="chain" id="PRO_5011681306" description="WD40-like Beta Propeller Repeat" evidence="2">
    <location>
        <begin position="26"/>
        <end position="195"/>
    </location>
</feature>
<reference evidence="3 4" key="1">
    <citation type="submission" date="2016-10" db="EMBL/GenBank/DDBJ databases">
        <authorList>
            <person name="de Groot N.N."/>
        </authorList>
    </citation>
    <scope>NUCLEOTIDE SEQUENCE [LARGE SCALE GENOMIC DNA]</scope>
    <source>
        <strain>GEY</strain>
        <strain evidence="4">DSM 9560</strain>
    </source>
</reference>
<dbReference type="OrthoDB" id="5287553at2"/>
<name>A0A1I2DI10_9BACT</name>
<feature type="transmembrane region" description="Helical" evidence="1">
    <location>
        <begin position="106"/>
        <end position="125"/>
    </location>
</feature>
<protein>
    <recommendedName>
        <fullName evidence="5">WD40-like Beta Propeller Repeat</fullName>
    </recommendedName>
</protein>
<organism evidence="3 4">
    <name type="scientific">Thermoflexibacter ruber</name>
    <dbReference type="NCBI Taxonomy" id="1003"/>
    <lineage>
        <taxon>Bacteria</taxon>
        <taxon>Pseudomonadati</taxon>
        <taxon>Bacteroidota</taxon>
        <taxon>Cytophagia</taxon>
        <taxon>Cytophagales</taxon>
        <taxon>Thermoflexibacteraceae</taxon>
        <taxon>Thermoflexibacter</taxon>
    </lineage>
</organism>
<dbReference type="AlphaFoldDB" id="A0A1I2DI10"/>
<dbReference type="EMBL" id="FONY01000007">
    <property type="protein sequence ID" value="SFE79873.1"/>
    <property type="molecule type" value="Genomic_DNA"/>
</dbReference>
<keyword evidence="4" id="KW-1185">Reference proteome</keyword>
<evidence type="ECO:0008006" key="5">
    <source>
        <dbReference type="Google" id="ProtNLM"/>
    </source>
</evidence>
<keyword evidence="1" id="KW-0472">Membrane</keyword>
<evidence type="ECO:0000313" key="4">
    <source>
        <dbReference type="Proteomes" id="UP000199513"/>
    </source>
</evidence>
<keyword evidence="1" id="KW-0812">Transmembrane</keyword>
<dbReference type="RefSeq" id="WP_091541312.1">
    <property type="nucleotide sequence ID" value="NZ_FONY01000007.1"/>
</dbReference>
<keyword evidence="2" id="KW-0732">Signal</keyword>
<evidence type="ECO:0000313" key="3">
    <source>
        <dbReference type="EMBL" id="SFE79873.1"/>
    </source>
</evidence>
<sequence length="195" mass="22551">MNRKLYIIAMLILANTLISRQISHAQVYEIYKESTLPSREPFVLQSPDNKYRIEGIDFIRPGGFTPYSSKVFIEVYDNADNKKINTLKIKGYDTVKQIAFSKNGKYLFFLLTGGATTGEFFIVNFKELSMGRRKNNARRWSVYPYDQKFTLVDDEEKIVVGFQGRGYQMVELSKFKDELYFSVGDAGMSIKLFGY</sequence>
<dbReference type="Proteomes" id="UP000199513">
    <property type="component" value="Unassembled WGS sequence"/>
</dbReference>
<feature type="signal peptide" evidence="2">
    <location>
        <begin position="1"/>
        <end position="25"/>
    </location>
</feature>
<evidence type="ECO:0000256" key="1">
    <source>
        <dbReference type="SAM" id="Phobius"/>
    </source>
</evidence>